<accession>A0A427B7X2</accession>
<dbReference type="InterPro" id="IPR046364">
    <property type="entry name" value="Exo70_C"/>
</dbReference>
<protein>
    <recommendedName>
        <fullName evidence="3">Exocyst subunit Exo70 family protein</fullName>
    </recommendedName>
</protein>
<evidence type="ECO:0000256" key="2">
    <source>
        <dbReference type="ARBA" id="ARBA00022448"/>
    </source>
</evidence>
<dbReference type="InterPro" id="IPR016159">
    <property type="entry name" value="Cullin_repeat-like_dom_sf"/>
</dbReference>
<dbReference type="InterPro" id="IPR004140">
    <property type="entry name" value="Exo70"/>
</dbReference>
<comment type="similarity">
    <text evidence="1 3">Belongs to the EXO70 family.</text>
</comment>
<feature type="compositionally biased region" description="Acidic residues" evidence="4">
    <location>
        <begin position="268"/>
        <end position="279"/>
    </location>
</feature>
<dbReference type="PANTHER" id="PTHR12542:SF96">
    <property type="entry name" value="EXOCYST COMPLEX COMPONENT EXO70B1"/>
    <property type="match status" value="1"/>
</dbReference>
<dbReference type="Proteomes" id="UP000287651">
    <property type="component" value="Unassembled WGS sequence"/>
</dbReference>
<dbReference type="Pfam" id="PF20669">
    <property type="entry name" value="Exo70_N"/>
    <property type="match status" value="1"/>
</dbReference>
<evidence type="ECO:0000313" key="6">
    <source>
        <dbReference type="EMBL" id="RRT84582.1"/>
    </source>
</evidence>
<feature type="domain" description="Exocyst complex subunit Exo70 C-terminal" evidence="5">
    <location>
        <begin position="365"/>
        <end position="724"/>
    </location>
</feature>
<dbReference type="GO" id="GO:0006887">
    <property type="term" value="P:exocytosis"/>
    <property type="evidence" value="ECO:0007669"/>
    <property type="project" value="UniProtKB-KW"/>
</dbReference>
<dbReference type="PANTHER" id="PTHR12542">
    <property type="entry name" value="EXOCYST COMPLEX PROTEIN EXO70"/>
    <property type="match status" value="1"/>
</dbReference>
<keyword evidence="3" id="KW-0268">Exocytosis</keyword>
<dbReference type="Pfam" id="PF03081">
    <property type="entry name" value="Exo70_C"/>
    <property type="match status" value="1"/>
</dbReference>
<evidence type="ECO:0000259" key="5">
    <source>
        <dbReference type="Pfam" id="PF03081"/>
    </source>
</evidence>
<feature type="region of interest" description="Disordered" evidence="4">
    <location>
        <begin position="257"/>
        <end position="282"/>
    </location>
</feature>
<evidence type="ECO:0000256" key="1">
    <source>
        <dbReference type="ARBA" id="ARBA00006756"/>
    </source>
</evidence>
<organism evidence="6 7">
    <name type="scientific">Ensete ventricosum</name>
    <name type="common">Abyssinian banana</name>
    <name type="synonym">Musa ensete</name>
    <dbReference type="NCBI Taxonomy" id="4639"/>
    <lineage>
        <taxon>Eukaryota</taxon>
        <taxon>Viridiplantae</taxon>
        <taxon>Streptophyta</taxon>
        <taxon>Embryophyta</taxon>
        <taxon>Tracheophyta</taxon>
        <taxon>Spermatophyta</taxon>
        <taxon>Magnoliopsida</taxon>
        <taxon>Liliopsida</taxon>
        <taxon>Zingiberales</taxon>
        <taxon>Musaceae</taxon>
        <taxon>Ensete</taxon>
    </lineage>
</organism>
<dbReference type="GO" id="GO:0015031">
    <property type="term" value="P:protein transport"/>
    <property type="evidence" value="ECO:0007669"/>
    <property type="project" value="UniProtKB-KW"/>
</dbReference>
<dbReference type="GO" id="GO:0000145">
    <property type="term" value="C:exocyst"/>
    <property type="evidence" value="ECO:0007669"/>
    <property type="project" value="InterPro"/>
</dbReference>
<evidence type="ECO:0000256" key="3">
    <source>
        <dbReference type="RuleBase" id="RU365026"/>
    </source>
</evidence>
<dbReference type="GO" id="GO:0005546">
    <property type="term" value="F:phosphatidylinositol-4,5-bisphosphate binding"/>
    <property type="evidence" value="ECO:0007669"/>
    <property type="project" value="InterPro"/>
</dbReference>
<comment type="function">
    <text evidence="3">Component of the exocyst complex.</text>
</comment>
<dbReference type="EMBL" id="AMZH03000275">
    <property type="protein sequence ID" value="RRT84582.1"/>
    <property type="molecule type" value="Genomic_DNA"/>
</dbReference>
<proteinExistence type="inferred from homology"/>
<dbReference type="Gene3D" id="1.20.1280.170">
    <property type="entry name" value="Exocyst complex component Exo70"/>
    <property type="match status" value="1"/>
</dbReference>
<dbReference type="SUPFAM" id="SSF74788">
    <property type="entry name" value="Cullin repeat-like"/>
    <property type="match status" value="1"/>
</dbReference>
<name>A0A427B7X2_ENSVE</name>
<dbReference type="AlphaFoldDB" id="A0A427B7X2"/>
<evidence type="ECO:0000256" key="4">
    <source>
        <dbReference type="SAM" id="MobiDB-lite"/>
    </source>
</evidence>
<evidence type="ECO:0000313" key="7">
    <source>
        <dbReference type="Proteomes" id="UP000287651"/>
    </source>
</evidence>
<reference evidence="6 7" key="1">
    <citation type="journal article" date="2014" name="Agronomy (Basel)">
        <title>A Draft Genome Sequence for Ensete ventricosum, the Drought-Tolerant Tree Against Hunger.</title>
        <authorList>
            <person name="Harrison J."/>
            <person name="Moore K.A."/>
            <person name="Paszkiewicz K."/>
            <person name="Jones T."/>
            <person name="Grant M."/>
            <person name="Ambacheew D."/>
            <person name="Muzemil S."/>
            <person name="Studholme D.J."/>
        </authorList>
    </citation>
    <scope>NUCLEOTIDE SEQUENCE [LARGE SCALE GENOMIC DNA]</scope>
</reference>
<feature type="compositionally biased region" description="Basic and acidic residues" evidence="4">
    <location>
        <begin position="162"/>
        <end position="171"/>
    </location>
</feature>
<gene>
    <name evidence="6" type="ORF">B296_00010312</name>
</gene>
<keyword evidence="2 3" id="KW-0813">Transport</keyword>
<keyword evidence="3" id="KW-0653">Protein transport</keyword>
<sequence>MDDLMRSIDYSSHEPIDSHLDRPRCCLAVIGLTKLNQRPSFLLEPATVVFDRPSRNVHLSRTTNFVFKMGPRRRGEVSRDEMRRKRGREFKLIAAVRHIAKTLGRTETMAEDILQVFSAFDGRFSLDKLSSDRPLPRRRSPANSPAADTAVAGGGGATAGGREADDPRPPLERTIRTLDRQISRFVASDRLIWSDAADAAAFLEAVDDLLATIRDIESASSPADKSLLDRADDLLQRCMLRLEEEFRAILDRPDGFAAAGGISTPPSEDSDSDGADEGEDHVPVAAPVNDYNLVIDALPPGSIADLHAIARRMVAAAFGRECAEAYGVSRRGFVDESVARLGLRPRAADEVQATPWADLEDEIARWVKAAKMAFLILVPSERRLCDRVFASLPPFADLAFASACRPAAAGLLCFADAIAAGPREPERLFRLVDMYEALHDLLPELDHLLSEQYSATLRSEVAAAHRALGSAIRGIFVELENLIRRDPAKAAVPGGGLHPITRYVMNYLRAACAFRRTLEEVMEEDATGVNIPPDPHHPSSSSLSLQVAWIMDVLQSNLEAKSKVYPEPPLSFIFLMNNGRYMTQKVRDSELGALLGEEWIRRQIAMVRRWGSDYQRATWTKVVAVLRMDGIGGAAASSSAAAGKAMRERLRLFNTYVEDIWKVQVGWVVVDEQLRTELRLAVGALVLPAYRNFVARLRQAVEVGRQMDRHLKYSVEDVEARINELFEGRHRR</sequence>
<comment type="caution">
    <text evidence="6">The sequence shown here is derived from an EMBL/GenBank/DDBJ whole genome shotgun (WGS) entry which is preliminary data.</text>
</comment>
<feature type="region of interest" description="Disordered" evidence="4">
    <location>
        <begin position="131"/>
        <end position="171"/>
    </location>
</feature>